<reference evidence="1 2" key="1">
    <citation type="submission" date="2024-02" db="EMBL/GenBank/DDBJ databases">
        <authorList>
            <person name="Chen Y."/>
            <person name="Shah S."/>
            <person name="Dougan E. K."/>
            <person name="Thang M."/>
            <person name="Chan C."/>
        </authorList>
    </citation>
    <scope>NUCLEOTIDE SEQUENCE [LARGE SCALE GENOMIC DNA]</scope>
</reference>
<gene>
    <name evidence="1" type="ORF">CCMP2556_LOCUS16647</name>
</gene>
<comment type="caution">
    <text evidence="1">The sequence shown here is derived from an EMBL/GenBank/DDBJ whole genome shotgun (WGS) entry which is preliminary data.</text>
</comment>
<evidence type="ECO:0000313" key="2">
    <source>
        <dbReference type="Proteomes" id="UP001642484"/>
    </source>
</evidence>
<dbReference type="Proteomes" id="UP001642484">
    <property type="component" value="Unassembled WGS sequence"/>
</dbReference>
<keyword evidence="2" id="KW-1185">Reference proteome</keyword>
<name>A0ABP0KMA3_9DINO</name>
<dbReference type="EMBL" id="CAXAMN010008892">
    <property type="protein sequence ID" value="CAK9027127.1"/>
    <property type="molecule type" value="Genomic_DNA"/>
</dbReference>
<protein>
    <submittedName>
        <fullName evidence="1">Uncharacterized protein</fullName>
    </submittedName>
</protein>
<evidence type="ECO:0000313" key="1">
    <source>
        <dbReference type="EMBL" id="CAK9027127.1"/>
    </source>
</evidence>
<organism evidence="1 2">
    <name type="scientific">Durusdinium trenchii</name>
    <dbReference type="NCBI Taxonomy" id="1381693"/>
    <lineage>
        <taxon>Eukaryota</taxon>
        <taxon>Sar</taxon>
        <taxon>Alveolata</taxon>
        <taxon>Dinophyceae</taxon>
        <taxon>Suessiales</taxon>
        <taxon>Symbiodiniaceae</taxon>
        <taxon>Durusdinium</taxon>
    </lineage>
</organism>
<proteinExistence type="predicted"/>
<sequence length="160" mass="18053">MVANVCVALLDLDPSDGVRSEDLKSRDAGVDAPKAQFLGRTSEATSEQTELQRLTELEKLQEELKYWKFRYGDLLEMYSELSSQPTLIEDLPVEKTFMPGNVQHCRNQVAAITPTQGTNPESAPEIEFSNYSYVVYTPGSRYASDLISSPLMLQMQPWRL</sequence>
<accession>A0ABP0KMA3</accession>